<sequence length="175" mass="18792">MGYGKDAAKADALQGSHVSAVTGLSVACRDASHVFFVVQSGQQVLGITKDIKETIRQHLTSLTIVLPDYNGSQIGPDGPNGIWIGGQRSVFDTMMPMLKLMVSRIYYTGQLGNASSVKAIHQIVGATNLVASLEYMYIGSKYGLGPKVASVFDPRKQWIVESVSGESLEKVTGKR</sequence>
<comment type="caution">
    <text evidence="1">The sequence shown here is derived from an EMBL/GenBank/DDBJ whole genome shotgun (WGS) entry which is preliminary data.</text>
</comment>
<reference evidence="1" key="1">
    <citation type="submission" date="2024-12" db="EMBL/GenBank/DDBJ databases">
        <title>Comparative genomics and development of molecular markers within Purpureocillium lilacinum and among Purpureocillium species.</title>
        <authorList>
            <person name="Yeh Z.-Y."/>
            <person name="Ni N.-T."/>
            <person name="Lo P.-H."/>
            <person name="Mushyakhwo K."/>
            <person name="Lin C.-F."/>
            <person name="Nai Y.-S."/>
        </authorList>
    </citation>
    <scope>NUCLEOTIDE SEQUENCE</scope>
    <source>
        <strain evidence="1">NCHU-NPUST-175</strain>
    </source>
</reference>
<proteinExistence type="predicted"/>
<keyword evidence="2" id="KW-1185">Reference proteome</keyword>
<name>A0ACC4E491_PURLI</name>
<organism evidence="1 2">
    <name type="scientific">Purpureocillium lilacinum</name>
    <name type="common">Paecilomyces lilacinus</name>
    <dbReference type="NCBI Taxonomy" id="33203"/>
    <lineage>
        <taxon>Eukaryota</taxon>
        <taxon>Fungi</taxon>
        <taxon>Dikarya</taxon>
        <taxon>Ascomycota</taxon>
        <taxon>Pezizomycotina</taxon>
        <taxon>Sordariomycetes</taxon>
        <taxon>Hypocreomycetidae</taxon>
        <taxon>Hypocreales</taxon>
        <taxon>Ophiocordycipitaceae</taxon>
        <taxon>Purpureocillium</taxon>
    </lineage>
</organism>
<protein>
    <submittedName>
        <fullName evidence="1">Uncharacterized protein</fullName>
    </submittedName>
</protein>
<evidence type="ECO:0000313" key="1">
    <source>
        <dbReference type="EMBL" id="KAL3962465.1"/>
    </source>
</evidence>
<dbReference type="Proteomes" id="UP001638806">
    <property type="component" value="Unassembled WGS sequence"/>
</dbReference>
<accession>A0ACC4E491</accession>
<dbReference type="EMBL" id="JBGNUJ010000003">
    <property type="protein sequence ID" value="KAL3962465.1"/>
    <property type="molecule type" value="Genomic_DNA"/>
</dbReference>
<evidence type="ECO:0000313" key="2">
    <source>
        <dbReference type="Proteomes" id="UP001638806"/>
    </source>
</evidence>
<gene>
    <name evidence="1" type="ORF">ACCO45_003988</name>
</gene>